<sequence length="292" mass="32566">MAPKAPKAIPFPGFTALNDQIFIRDGEELAEGTTRPSDHPRVVIIYGWGDAVPKHVAKYTDGYSKLYPHARQVVILSPIAKAMTESIQTRADGMKLVVDATYPPSSIGTPDEDAVLVHAMSNTGGINYASTLKNYRQRYNKPMPQRLGVFDSTPGTPYMTWETLKRWSNAAAMAVAPYVPLPYVVTQTFVGFLLALNRGYQLAIGWEPAPVFSCNAVNDESFVPKTMRRLYFYGKDDVIIHPEEIEENIATSEKKGYVHDAILFEGSGHCGHMRMFPERYWGAIQESWKATA</sequence>
<dbReference type="RefSeq" id="XP_038748267.1">
    <property type="nucleotide sequence ID" value="XM_038886425.1"/>
</dbReference>
<dbReference type="GeneID" id="62159499"/>
<proteinExistence type="predicted"/>
<dbReference type="SUPFAM" id="SSF53474">
    <property type="entry name" value="alpha/beta-Hydrolases"/>
    <property type="match status" value="1"/>
</dbReference>
<comment type="caution">
    <text evidence="1">The sequence shown here is derived from an EMBL/GenBank/DDBJ whole genome shotgun (WGS) entry which is preliminary data.</text>
</comment>
<reference evidence="1" key="2">
    <citation type="submission" date="2020-11" db="EMBL/GenBank/DDBJ databases">
        <title>Whole genome sequencing of Colletotrichum sp.</title>
        <authorList>
            <person name="Li H."/>
        </authorList>
    </citation>
    <scope>NUCLEOTIDE SEQUENCE</scope>
    <source>
        <strain evidence="1">CkLH20</strain>
    </source>
</reference>
<keyword evidence="2" id="KW-1185">Reference proteome</keyword>
<dbReference type="EMBL" id="JAATWM020000009">
    <property type="protein sequence ID" value="KAF9878806.1"/>
    <property type="molecule type" value="Genomic_DNA"/>
</dbReference>
<protein>
    <submittedName>
        <fullName evidence="1">Paxu protein</fullName>
    </submittedName>
</protein>
<gene>
    <name evidence="1" type="ORF">CkaCkLH20_03706</name>
</gene>
<dbReference type="Proteomes" id="UP000781932">
    <property type="component" value="Unassembled WGS sequence"/>
</dbReference>
<accession>A0A9P6LN34</accession>
<dbReference type="OrthoDB" id="77878at2759"/>
<dbReference type="InterPro" id="IPR008547">
    <property type="entry name" value="DUF829_TMEM53"/>
</dbReference>
<reference evidence="1" key="1">
    <citation type="submission" date="2020-03" db="EMBL/GenBank/DDBJ databases">
        <authorList>
            <person name="He L."/>
        </authorList>
    </citation>
    <scope>NUCLEOTIDE SEQUENCE</scope>
    <source>
        <strain evidence="1">CkLH20</strain>
    </source>
</reference>
<dbReference type="Pfam" id="PF05705">
    <property type="entry name" value="DUF829"/>
    <property type="match status" value="1"/>
</dbReference>
<dbReference type="InterPro" id="IPR029058">
    <property type="entry name" value="AB_hydrolase_fold"/>
</dbReference>
<evidence type="ECO:0000313" key="1">
    <source>
        <dbReference type="EMBL" id="KAF9878806.1"/>
    </source>
</evidence>
<dbReference type="PANTHER" id="PTHR12265">
    <property type="entry name" value="TRANSMEMBRANE PROTEIN 53"/>
    <property type="match status" value="1"/>
</dbReference>
<evidence type="ECO:0000313" key="2">
    <source>
        <dbReference type="Proteomes" id="UP000781932"/>
    </source>
</evidence>
<dbReference type="AlphaFoldDB" id="A0A9P6LN34"/>
<organism evidence="1 2">
    <name type="scientific">Colletotrichum karsti</name>
    <dbReference type="NCBI Taxonomy" id="1095194"/>
    <lineage>
        <taxon>Eukaryota</taxon>
        <taxon>Fungi</taxon>
        <taxon>Dikarya</taxon>
        <taxon>Ascomycota</taxon>
        <taxon>Pezizomycotina</taxon>
        <taxon>Sordariomycetes</taxon>
        <taxon>Hypocreomycetidae</taxon>
        <taxon>Glomerellales</taxon>
        <taxon>Glomerellaceae</taxon>
        <taxon>Colletotrichum</taxon>
        <taxon>Colletotrichum boninense species complex</taxon>
    </lineage>
</organism>
<dbReference type="PANTHER" id="PTHR12265:SF14">
    <property type="entry name" value="INDOLE-DITERPENE BIOSYNTHESIS PROTEIN PAXU"/>
    <property type="match status" value="1"/>
</dbReference>
<name>A0A9P6LN34_9PEZI</name>